<dbReference type="Proteomes" id="UP001516662">
    <property type="component" value="Unassembled WGS sequence"/>
</dbReference>
<sequence>MSQRRNNNFHAHDFNPDERLESVVNDTTASAGDQMGVRVDVNPENFTQPQNPLHLNPKVDPEMEKFKKFFEGNN</sequence>
<organism evidence="2 3">
    <name type="scientific">Litchfieldia luteola</name>
    <dbReference type="NCBI Taxonomy" id="682179"/>
    <lineage>
        <taxon>Bacteria</taxon>
        <taxon>Bacillati</taxon>
        <taxon>Bacillota</taxon>
        <taxon>Bacilli</taxon>
        <taxon>Bacillales</taxon>
        <taxon>Bacillaceae</taxon>
        <taxon>Litchfieldia</taxon>
    </lineage>
</organism>
<reference evidence="2 3" key="1">
    <citation type="submission" date="2020-10" db="EMBL/GenBank/DDBJ databases">
        <title>Bacillus sp. HD4P25, an endophyte from a halophyte.</title>
        <authorList>
            <person name="Sun J.-Q."/>
        </authorList>
    </citation>
    <scope>NUCLEOTIDE SEQUENCE [LARGE SCALE GENOMIC DNA]</scope>
    <source>
        <strain evidence="2 3">YIM 93174</strain>
    </source>
</reference>
<evidence type="ECO:0000313" key="3">
    <source>
        <dbReference type="Proteomes" id="UP001516662"/>
    </source>
</evidence>
<feature type="compositionally biased region" description="Basic and acidic residues" evidence="1">
    <location>
        <begin position="10"/>
        <end position="20"/>
    </location>
</feature>
<keyword evidence="3" id="KW-1185">Reference proteome</keyword>
<accession>A0ABR9QKD9</accession>
<dbReference type="EMBL" id="JADCLJ010000020">
    <property type="protein sequence ID" value="MBE4908977.1"/>
    <property type="molecule type" value="Genomic_DNA"/>
</dbReference>
<protein>
    <submittedName>
        <fullName evidence="2">Uncharacterized protein</fullName>
    </submittedName>
</protein>
<evidence type="ECO:0000313" key="2">
    <source>
        <dbReference type="EMBL" id="MBE4908977.1"/>
    </source>
</evidence>
<proteinExistence type="predicted"/>
<name>A0ABR9QKD9_9BACI</name>
<comment type="caution">
    <text evidence="2">The sequence shown here is derived from an EMBL/GenBank/DDBJ whole genome shotgun (WGS) entry which is preliminary data.</text>
</comment>
<gene>
    <name evidence="2" type="ORF">IMZ08_12985</name>
</gene>
<evidence type="ECO:0000256" key="1">
    <source>
        <dbReference type="SAM" id="MobiDB-lite"/>
    </source>
</evidence>
<feature type="region of interest" description="Disordered" evidence="1">
    <location>
        <begin position="1"/>
        <end position="20"/>
    </location>
</feature>
<dbReference type="RefSeq" id="WP_193537113.1">
    <property type="nucleotide sequence ID" value="NZ_JADCLJ010000020.1"/>
</dbReference>